<proteinExistence type="predicted"/>
<gene>
    <name evidence="2" type="ORF">WA026_009379</name>
</gene>
<accession>A0AAW1TVI4</accession>
<dbReference type="AlphaFoldDB" id="A0AAW1TVI4"/>
<feature type="region of interest" description="Disordered" evidence="1">
    <location>
        <begin position="1"/>
        <end position="51"/>
    </location>
</feature>
<dbReference type="Proteomes" id="UP001431783">
    <property type="component" value="Unassembled WGS sequence"/>
</dbReference>
<evidence type="ECO:0000313" key="2">
    <source>
        <dbReference type="EMBL" id="KAK9875576.1"/>
    </source>
</evidence>
<comment type="caution">
    <text evidence="2">The sequence shown here is derived from an EMBL/GenBank/DDBJ whole genome shotgun (WGS) entry which is preliminary data.</text>
</comment>
<evidence type="ECO:0000256" key="1">
    <source>
        <dbReference type="SAM" id="MobiDB-lite"/>
    </source>
</evidence>
<keyword evidence="3" id="KW-1185">Reference proteome</keyword>
<feature type="compositionally biased region" description="Polar residues" evidence="1">
    <location>
        <begin position="28"/>
        <end position="51"/>
    </location>
</feature>
<sequence>MDRKPPSIQNRSNKPPIITDNATYPDAITSTQTSHSTGPGRSSNNNANNSVCKIGRFTEHPSKREDHYDIGINYHNSDSEISSNEKSALSMGEEAVGRVIHNAAVHRRHCPTCPRHATFN</sequence>
<organism evidence="2 3">
    <name type="scientific">Henosepilachna vigintioctopunctata</name>
    <dbReference type="NCBI Taxonomy" id="420089"/>
    <lineage>
        <taxon>Eukaryota</taxon>
        <taxon>Metazoa</taxon>
        <taxon>Ecdysozoa</taxon>
        <taxon>Arthropoda</taxon>
        <taxon>Hexapoda</taxon>
        <taxon>Insecta</taxon>
        <taxon>Pterygota</taxon>
        <taxon>Neoptera</taxon>
        <taxon>Endopterygota</taxon>
        <taxon>Coleoptera</taxon>
        <taxon>Polyphaga</taxon>
        <taxon>Cucujiformia</taxon>
        <taxon>Coccinelloidea</taxon>
        <taxon>Coccinellidae</taxon>
        <taxon>Epilachninae</taxon>
        <taxon>Epilachnini</taxon>
        <taxon>Henosepilachna</taxon>
    </lineage>
</organism>
<dbReference type="EMBL" id="JARQZJ010000034">
    <property type="protein sequence ID" value="KAK9875576.1"/>
    <property type="molecule type" value="Genomic_DNA"/>
</dbReference>
<evidence type="ECO:0000313" key="3">
    <source>
        <dbReference type="Proteomes" id="UP001431783"/>
    </source>
</evidence>
<reference evidence="2 3" key="1">
    <citation type="submission" date="2023-03" db="EMBL/GenBank/DDBJ databases">
        <title>Genome insight into feeding habits of ladybird beetles.</title>
        <authorList>
            <person name="Li H.-S."/>
            <person name="Huang Y.-H."/>
            <person name="Pang H."/>
        </authorList>
    </citation>
    <scope>NUCLEOTIDE SEQUENCE [LARGE SCALE GENOMIC DNA]</scope>
    <source>
        <strain evidence="2">SYSU_2023b</strain>
        <tissue evidence="2">Whole body</tissue>
    </source>
</reference>
<protein>
    <submittedName>
        <fullName evidence="2">Uncharacterized protein</fullName>
    </submittedName>
</protein>
<name>A0AAW1TVI4_9CUCU</name>